<evidence type="ECO:0000256" key="11">
    <source>
        <dbReference type="ARBA" id="ARBA00023204"/>
    </source>
</evidence>
<keyword evidence="8" id="KW-0378">Hydrolase</keyword>
<dbReference type="EMBL" id="UINC01001202">
    <property type="protein sequence ID" value="SUZ74168.1"/>
    <property type="molecule type" value="Genomic_DNA"/>
</dbReference>
<dbReference type="CDD" id="cd10030">
    <property type="entry name" value="UDG-F4_TTUDGA_SPO1dp_like"/>
    <property type="match status" value="1"/>
</dbReference>
<name>A0A381Q5H5_9ZZZZ</name>
<dbReference type="Pfam" id="PF03167">
    <property type="entry name" value="UDG"/>
    <property type="match status" value="1"/>
</dbReference>
<evidence type="ECO:0000256" key="1">
    <source>
        <dbReference type="ARBA" id="ARBA00001400"/>
    </source>
</evidence>
<evidence type="ECO:0000256" key="4">
    <source>
        <dbReference type="ARBA" id="ARBA00019403"/>
    </source>
</evidence>
<evidence type="ECO:0000256" key="10">
    <source>
        <dbReference type="ARBA" id="ARBA00023014"/>
    </source>
</evidence>
<evidence type="ECO:0000256" key="9">
    <source>
        <dbReference type="ARBA" id="ARBA00023004"/>
    </source>
</evidence>
<dbReference type="GO" id="GO:0051539">
    <property type="term" value="F:4 iron, 4 sulfur cluster binding"/>
    <property type="evidence" value="ECO:0007669"/>
    <property type="project" value="UniProtKB-KW"/>
</dbReference>
<keyword evidence="5" id="KW-0004">4Fe-4S</keyword>
<dbReference type="Gene3D" id="3.40.470.10">
    <property type="entry name" value="Uracil-DNA glycosylase-like domain"/>
    <property type="match status" value="1"/>
</dbReference>
<evidence type="ECO:0000259" key="12">
    <source>
        <dbReference type="SMART" id="SM00986"/>
    </source>
</evidence>
<organism evidence="13">
    <name type="scientific">marine metagenome</name>
    <dbReference type="NCBI Taxonomy" id="408172"/>
    <lineage>
        <taxon>unclassified sequences</taxon>
        <taxon>metagenomes</taxon>
        <taxon>ecological metagenomes</taxon>
    </lineage>
</organism>
<sequence>MDFPTLLLQLENQLQSLHKKGVNYLNIEAMPKVELRRLLRGLEGMVVSQTVVADEQHVDLFSFSAQTESAANTQHENTNPSVFPPSTGIANFQERKSLAKQQTVTEAFSQIIPQQEKENKIASLSELAEKYKSCQRCALSKTRTNLVFGSGLSHSTLMFIGEGPGADEDAQGEPFVGRAGRLLTKMVNTIGIDRADVYITNIVKCRPPGNRNPTPAEISCCLPIIKQQIELLNPKLIVTLGNVPTKTLIPDLPGITKVHGRIMQYEKWTMLPTFHPSYLLRNRAAMPLAWDDFKIIPELAFHS</sequence>
<accession>A0A381Q5H5</accession>
<gene>
    <name evidence="13" type="ORF">METZ01_LOCUS27022</name>
</gene>
<dbReference type="SMART" id="SM00987">
    <property type="entry name" value="UreE_C"/>
    <property type="match status" value="1"/>
</dbReference>
<keyword evidence="9" id="KW-0408">Iron</keyword>
<dbReference type="EC" id="3.2.2.27" evidence="3"/>
<evidence type="ECO:0000256" key="6">
    <source>
        <dbReference type="ARBA" id="ARBA00022723"/>
    </source>
</evidence>
<keyword evidence="7" id="KW-0227">DNA damage</keyword>
<proteinExistence type="inferred from homology"/>
<evidence type="ECO:0000256" key="5">
    <source>
        <dbReference type="ARBA" id="ARBA00022485"/>
    </source>
</evidence>
<evidence type="ECO:0000256" key="8">
    <source>
        <dbReference type="ARBA" id="ARBA00022801"/>
    </source>
</evidence>
<evidence type="ECO:0000256" key="7">
    <source>
        <dbReference type="ARBA" id="ARBA00022763"/>
    </source>
</evidence>
<dbReference type="NCBIfam" id="TIGR00758">
    <property type="entry name" value="UDG_fam4"/>
    <property type="match status" value="1"/>
</dbReference>
<comment type="catalytic activity">
    <reaction evidence="1">
        <text>Hydrolyzes single-stranded DNA or mismatched double-stranded DNA and polynucleotides, releasing free uracil.</text>
        <dbReference type="EC" id="3.2.2.27"/>
    </reaction>
</comment>
<dbReference type="InterPro" id="IPR005122">
    <property type="entry name" value="Uracil-DNA_glycosylase-like"/>
</dbReference>
<dbReference type="GO" id="GO:0046872">
    <property type="term" value="F:metal ion binding"/>
    <property type="evidence" value="ECO:0007669"/>
    <property type="project" value="UniProtKB-KW"/>
</dbReference>
<evidence type="ECO:0000256" key="2">
    <source>
        <dbReference type="ARBA" id="ARBA00006521"/>
    </source>
</evidence>
<dbReference type="GO" id="GO:0004844">
    <property type="term" value="F:uracil DNA N-glycosylase activity"/>
    <property type="evidence" value="ECO:0007669"/>
    <property type="project" value="UniProtKB-EC"/>
</dbReference>
<dbReference type="PANTHER" id="PTHR33693:SF1">
    <property type="entry name" value="TYPE-4 URACIL-DNA GLYCOSYLASE"/>
    <property type="match status" value="1"/>
</dbReference>
<keyword evidence="11" id="KW-0234">DNA repair</keyword>
<comment type="similarity">
    <text evidence="2">Belongs to the uracil-DNA glycosylase (UDG) superfamily. Type 4 (UDGa) family.</text>
</comment>
<dbReference type="InterPro" id="IPR036895">
    <property type="entry name" value="Uracil-DNA_glycosylase-like_sf"/>
</dbReference>
<dbReference type="InterPro" id="IPR005273">
    <property type="entry name" value="Ura-DNA_glyco_family4"/>
</dbReference>
<dbReference type="SMART" id="SM00986">
    <property type="entry name" value="UDG"/>
    <property type="match status" value="1"/>
</dbReference>
<evidence type="ECO:0000313" key="13">
    <source>
        <dbReference type="EMBL" id="SUZ74168.1"/>
    </source>
</evidence>
<protein>
    <recommendedName>
        <fullName evidence="4">Type-4 uracil-DNA glycosylase</fullName>
        <ecNumber evidence="3">3.2.2.27</ecNumber>
    </recommendedName>
</protein>
<dbReference type="AlphaFoldDB" id="A0A381Q5H5"/>
<keyword evidence="6" id="KW-0479">Metal-binding</keyword>
<dbReference type="GO" id="GO:0006281">
    <property type="term" value="P:DNA repair"/>
    <property type="evidence" value="ECO:0007669"/>
    <property type="project" value="UniProtKB-KW"/>
</dbReference>
<evidence type="ECO:0000256" key="3">
    <source>
        <dbReference type="ARBA" id="ARBA00012030"/>
    </source>
</evidence>
<dbReference type="InterPro" id="IPR051536">
    <property type="entry name" value="UDG_Type-4/5"/>
</dbReference>
<keyword evidence="10" id="KW-0411">Iron-sulfur</keyword>
<dbReference type="PANTHER" id="PTHR33693">
    <property type="entry name" value="TYPE-5 URACIL-DNA GLYCOSYLASE"/>
    <property type="match status" value="1"/>
</dbReference>
<dbReference type="SUPFAM" id="SSF52141">
    <property type="entry name" value="Uracil-DNA glycosylase-like"/>
    <property type="match status" value="1"/>
</dbReference>
<reference evidence="13" key="1">
    <citation type="submission" date="2018-05" db="EMBL/GenBank/DDBJ databases">
        <authorList>
            <person name="Lanie J.A."/>
            <person name="Ng W.-L."/>
            <person name="Kazmierczak K.M."/>
            <person name="Andrzejewski T.M."/>
            <person name="Davidsen T.M."/>
            <person name="Wayne K.J."/>
            <person name="Tettelin H."/>
            <person name="Glass J.I."/>
            <person name="Rusch D."/>
            <person name="Podicherti R."/>
            <person name="Tsui H.-C.T."/>
            <person name="Winkler M.E."/>
        </authorList>
    </citation>
    <scope>NUCLEOTIDE SEQUENCE</scope>
</reference>
<feature type="domain" description="Uracil-DNA glycosylase-like" evidence="12">
    <location>
        <begin position="148"/>
        <end position="294"/>
    </location>
</feature>